<dbReference type="NCBIfam" id="NF005875">
    <property type="entry name" value="PRK07819.1"/>
    <property type="match status" value="1"/>
</dbReference>
<dbReference type="GO" id="GO:0070403">
    <property type="term" value="F:NAD+ binding"/>
    <property type="evidence" value="ECO:0007669"/>
    <property type="project" value="InterPro"/>
</dbReference>
<evidence type="ECO:0000259" key="5">
    <source>
        <dbReference type="Pfam" id="PF00725"/>
    </source>
</evidence>
<dbReference type="InterPro" id="IPR013328">
    <property type="entry name" value="6PGD_dom2"/>
</dbReference>
<feature type="site" description="Important for catalytic activity" evidence="4">
    <location>
        <position position="144"/>
    </location>
</feature>
<protein>
    <submittedName>
        <fullName evidence="7">3-hydroxyacyl-CoA dehydrogenase</fullName>
    </submittedName>
</protein>
<dbReference type="InterPro" id="IPR008927">
    <property type="entry name" value="6-PGluconate_DH-like_C_sf"/>
</dbReference>
<evidence type="ECO:0000256" key="4">
    <source>
        <dbReference type="PIRSR" id="PIRSR000105-1"/>
    </source>
</evidence>
<dbReference type="InterPro" id="IPR022694">
    <property type="entry name" value="3-OHacyl-CoA_DH"/>
</dbReference>
<sequence>MSAVAELRVGVVGAGLMGRGFAEVCAVRGHDVRVIVSGPAALDRDRDRLRRALDKAVAKQKLTEADARAAAARVSFGTELGELADRQFVLEAVREDEVLKRDLFAVIDKVVEDEDAVLASTTSAIPVIRLATATTRPHRVVGVHFFNPVPVLPLVEIIPSLLTAASTTESARAFVTGLGKEIVQSKDRAGFVVNALLVPYLLAAVRMVESGFATAQEVDRGMTQGCAHPMGPLSLIDLIGLDTIASIANALYDEYREPLYAPPPLLARMVDAGLLGRKSGRGFYDYH</sequence>
<dbReference type="Proteomes" id="UP001206128">
    <property type="component" value="Unassembled WGS sequence"/>
</dbReference>
<keyword evidence="8" id="KW-1185">Reference proteome</keyword>
<dbReference type="Pfam" id="PF00725">
    <property type="entry name" value="3HCDH"/>
    <property type="match status" value="1"/>
</dbReference>
<dbReference type="GO" id="GO:0006635">
    <property type="term" value="P:fatty acid beta-oxidation"/>
    <property type="evidence" value="ECO:0007669"/>
    <property type="project" value="TreeGrafter"/>
</dbReference>
<evidence type="ECO:0000313" key="7">
    <source>
        <dbReference type="EMBL" id="MCP2167421.1"/>
    </source>
</evidence>
<keyword evidence="3" id="KW-0560">Oxidoreductase</keyword>
<name>A0AAE3KGM9_9PSEU</name>
<dbReference type="Gene3D" id="3.40.50.720">
    <property type="entry name" value="NAD(P)-binding Rossmann-like Domain"/>
    <property type="match status" value="1"/>
</dbReference>
<dbReference type="EMBL" id="JAMTCK010000010">
    <property type="protein sequence ID" value="MCP2167421.1"/>
    <property type="molecule type" value="Genomic_DNA"/>
</dbReference>
<evidence type="ECO:0000256" key="1">
    <source>
        <dbReference type="ARBA" id="ARBA00005086"/>
    </source>
</evidence>
<proteinExistence type="inferred from homology"/>
<reference evidence="7" key="1">
    <citation type="submission" date="2022-06" db="EMBL/GenBank/DDBJ databases">
        <title>Genomic Encyclopedia of Archaeal and Bacterial Type Strains, Phase II (KMG-II): from individual species to whole genera.</title>
        <authorList>
            <person name="Goeker M."/>
        </authorList>
    </citation>
    <scope>NUCLEOTIDE SEQUENCE</scope>
    <source>
        <strain evidence="7">DSM 43935</strain>
    </source>
</reference>
<evidence type="ECO:0000256" key="2">
    <source>
        <dbReference type="ARBA" id="ARBA00009463"/>
    </source>
</evidence>
<dbReference type="AlphaFoldDB" id="A0AAE3KGM9"/>
<evidence type="ECO:0000313" key="8">
    <source>
        <dbReference type="Proteomes" id="UP001206128"/>
    </source>
</evidence>
<dbReference type="InterPro" id="IPR036291">
    <property type="entry name" value="NAD(P)-bd_dom_sf"/>
</dbReference>
<comment type="similarity">
    <text evidence="2">Belongs to the 3-hydroxyacyl-CoA dehydrogenase family.</text>
</comment>
<dbReference type="RefSeq" id="WP_253774297.1">
    <property type="nucleotide sequence ID" value="NZ_JAMTCK010000010.1"/>
</dbReference>
<dbReference type="GO" id="GO:0008691">
    <property type="term" value="F:3-hydroxybutyryl-CoA dehydrogenase activity"/>
    <property type="evidence" value="ECO:0007669"/>
    <property type="project" value="TreeGrafter"/>
</dbReference>
<feature type="domain" description="3-hydroxyacyl-CoA dehydrogenase C-terminal" evidence="5">
    <location>
        <begin position="190"/>
        <end position="286"/>
    </location>
</feature>
<comment type="pathway">
    <text evidence="1">Lipid metabolism; butanoate metabolism.</text>
</comment>
<dbReference type="SUPFAM" id="SSF51735">
    <property type="entry name" value="NAD(P)-binding Rossmann-fold domains"/>
    <property type="match status" value="1"/>
</dbReference>
<feature type="domain" description="3-hydroxyacyl-CoA dehydrogenase NAD binding" evidence="6">
    <location>
        <begin position="9"/>
        <end position="187"/>
    </location>
</feature>
<dbReference type="PANTHER" id="PTHR48075:SF9">
    <property type="entry name" value="3-HYDROXYBUTYRYL-COA DEHYDROGENASE"/>
    <property type="match status" value="1"/>
</dbReference>
<dbReference type="InterPro" id="IPR006176">
    <property type="entry name" value="3-OHacyl-CoA_DH_NAD-bd"/>
</dbReference>
<dbReference type="PANTHER" id="PTHR48075">
    <property type="entry name" value="3-HYDROXYACYL-COA DEHYDROGENASE FAMILY PROTEIN"/>
    <property type="match status" value="1"/>
</dbReference>
<dbReference type="Gene3D" id="1.10.1040.10">
    <property type="entry name" value="N-(1-d-carboxylethyl)-l-norvaline Dehydrogenase, domain 2"/>
    <property type="match status" value="1"/>
</dbReference>
<evidence type="ECO:0000256" key="3">
    <source>
        <dbReference type="ARBA" id="ARBA00023002"/>
    </source>
</evidence>
<evidence type="ECO:0000259" key="6">
    <source>
        <dbReference type="Pfam" id="PF02737"/>
    </source>
</evidence>
<dbReference type="SUPFAM" id="SSF48179">
    <property type="entry name" value="6-phosphogluconate dehydrogenase C-terminal domain-like"/>
    <property type="match status" value="1"/>
</dbReference>
<dbReference type="Pfam" id="PF02737">
    <property type="entry name" value="3HCDH_N"/>
    <property type="match status" value="1"/>
</dbReference>
<gene>
    <name evidence="7" type="ORF">LX83_004294</name>
</gene>
<dbReference type="InterPro" id="IPR006108">
    <property type="entry name" value="3HC_DH_C"/>
</dbReference>
<organism evidence="7 8">
    <name type="scientific">Goodfellowiella coeruleoviolacea</name>
    <dbReference type="NCBI Taxonomy" id="334858"/>
    <lineage>
        <taxon>Bacteria</taxon>
        <taxon>Bacillati</taxon>
        <taxon>Actinomycetota</taxon>
        <taxon>Actinomycetes</taxon>
        <taxon>Pseudonocardiales</taxon>
        <taxon>Pseudonocardiaceae</taxon>
        <taxon>Goodfellowiella</taxon>
    </lineage>
</organism>
<dbReference type="PIRSF" id="PIRSF000105">
    <property type="entry name" value="HCDH"/>
    <property type="match status" value="1"/>
</dbReference>
<comment type="caution">
    <text evidence="7">The sequence shown here is derived from an EMBL/GenBank/DDBJ whole genome shotgun (WGS) entry which is preliminary data.</text>
</comment>
<accession>A0AAE3KGM9</accession>